<reference evidence="5 6" key="1">
    <citation type="submission" date="2017-10" db="EMBL/GenBank/DDBJ databases">
        <title>Resolving the taxonomy of Roseburia spp., Eubacterium rectale and Agathobacter spp. through phylogenomic analysis.</title>
        <authorList>
            <person name="Sheridan P.O."/>
            <person name="Walker A.W."/>
            <person name="Duncan S.H."/>
            <person name="Scott K.P."/>
            <person name="Toole P.W.O."/>
            <person name="Luis P."/>
            <person name="Flint H.J."/>
        </authorList>
    </citation>
    <scope>NUCLEOTIDE SEQUENCE [LARGE SCALE GENOMIC DNA]</scope>
    <source>
        <strain evidence="5 6">JK626</strain>
    </source>
</reference>
<reference evidence="5 6" key="2">
    <citation type="submission" date="2017-10" db="EMBL/GenBank/DDBJ databases">
        <authorList>
            <person name="Banno H."/>
            <person name="Chua N.-H."/>
        </authorList>
    </citation>
    <scope>NUCLEOTIDE SEQUENCE [LARGE SCALE GENOMIC DNA]</scope>
    <source>
        <strain evidence="5 6">JK626</strain>
    </source>
</reference>
<gene>
    <name evidence="5" type="ORF">CSX01_07790</name>
</gene>
<organism evidence="5 6">
    <name type="scientific">Pseudobutyrivibrio ruminis</name>
    <dbReference type="NCBI Taxonomy" id="46206"/>
    <lineage>
        <taxon>Bacteria</taxon>
        <taxon>Bacillati</taxon>
        <taxon>Bacillota</taxon>
        <taxon>Clostridia</taxon>
        <taxon>Lachnospirales</taxon>
        <taxon>Lachnospiraceae</taxon>
        <taxon>Pseudobutyrivibrio</taxon>
    </lineage>
</organism>
<evidence type="ECO:0000256" key="2">
    <source>
        <dbReference type="SAM" id="Phobius"/>
    </source>
</evidence>
<sequence length="227" mass="25080">MISMKNIKTKIMMLALVGVIAAVSAPMRAEAHVPDNVDTSVIDEDYEESEEEGVEEMGPLTPDGNLSIVDDYGTKEKTGKQFITVTTKAGNIFYIIIDRDDNGENTVHFLNLVDEQDLMALLDDDEKEQLEKAKEAAEAAKAQTTKPDNEDTETDEEPVKPEKKSSKSNILVICIMLGMAGVGGFYLYSNKSSFIKKKTGPIIDDGEEYIEIPSESEDKDYDDVPVE</sequence>
<evidence type="ECO:0000313" key="5">
    <source>
        <dbReference type="EMBL" id="PHU35219.1"/>
    </source>
</evidence>
<name>A0A2G3DW17_9FIRM</name>
<protein>
    <submittedName>
        <fullName evidence="5">Bacteriocin</fullName>
    </submittedName>
</protein>
<dbReference type="EMBL" id="PDYF01000011">
    <property type="protein sequence ID" value="PHU35219.1"/>
    <property type="molecule type" value="Genomic_DNA"/>
</dbReference>
<dbReference type="Pfam" id="PF14283">
    <property type="entry name" value="CD1107-like"/>
    <property type="match status" value="1"/>
</dbReference>
<keyword evidence="2" id="KW-0812">Transmembrane</keyword>
<feature type="signal peptide" evidence="3">
    <location>
        <begin position="1"/>
        <end position="31"/>
    </location>
</feature>
<keyword evidence="2" id="KW-0472">Membrane</keyword>
<dbReference type="Proteomes" id="UP000225889">
    <property type="component" value="Unassembled WGS sequence"/>
</dbReference>
<proteinExistence type="predicted"/>
<dbReference type="InterPro" id="IPR025376">
    <property type="entry name" value="CD1107-like_dom"/>
</dbReference>
<accession>A0A2G3DW17</accession>
<feature type="compositionally biased region" description="Basic and acidic residues" evidence="1">
    <location>
        <begin position="129"/>
        <end position="138"/>
    </location>
</feature>
<feature type="transmembrane region" description="Helical" evidence="2">
    <location>
        <begin position="170"/>
        <end position="188"/>
    </location>
</feature>
<evidence type="ECO:0000313" key="6">
    <source>
        <dbReference type="Proteomes" id="UP000225889"/>
    </source>
</evidence>
<feature type="region of interest" description="Disordered" evidence="1">
    <location>
        <begin position="129"/>
        <end position="163"/>
    </location>
</feature>
<feature type="chain" id="PRO_5013639671" evidence="3">
    <location>
        <begin position="32"/>
        <end position="227"/>
    </location>
</feature>
<keyword evidence="2" id="KW-1133">Transmembrane helix</keyword>
<dbReference type="AlphaFoldDB" id="A0A2G3DW17"/>
<evidence type="ECO:0000256" key="1">
    <source>
        <dbReference type="SAM" id="MobiDB-lite"/>
    </source>
</evidence>
<evidence type="ECO:0000259" key="4">
    <source>
        <dbReference type="Pfam" id="PF14283"/>
    </source>
</evidence>
<feature type="domain" description="Mobile element protein CD1107-like" evidence="4">
    <location>
        <begin position="59"/>
        <end position="187"/>
    </location>
</feature>
<evidence type="ECO:0000256" key="3">
    <source>
        <dbReference type="SAM" id="SignalP"/>
    </source>
</evidence>
<comment type="caution">
    <text evidence="5">The sequence shown here is derived from an EMBL/GenBank/DDBJ whole genome shotgun (WGS) entry which is preliminary data.</text>
</comment>
<feature type="region of interest" description="Disordered" evidence="1">
    <location>
        <begin position="206"/>
        <end position="227"/>
    </location>
</feature>
<keyword evidence="3" id="KW-0732">Signal</keyword>